<evidence type="ECO:0000256" key="7">
    <source>
        <dbReference type="ARBA" id="ARBA00022741"/>
    </source>
</evidence>
<organism evidence="17 18">
    <name type="scientific">Noviherbaspirillum pedocola</name>
    <dbReference type="NCBI Taxonomy" id="2801341"/>
    <lineage>
        <taxon>Bacteria</taxon>
        <taxon>Pseudomonadati</taxon>
        <taxon>Pseudomonadota</taxon>
        <taxon>Betaproteobacteria</taxon>
        <taxon>Burkholderiales</taxon>
        <taxon>Oxalobacteraceae</taxon>
        <taxon>Noviherbaspirillum</taxon>
    </lineage>
</organism>
<dbReference type="InterPro" id="IPR003594">
    <property type="entry name" value="HATPase_dom"/>
</dbReference>
<keyword evidence="5 12" id="KW-0597">Phosphoprotein</keyword>
<reference evidence="17" key="1">
    <citation type="submission" date="2021-01" db="EMBL/GenBank/DDBJ databases">
        <title>Genome sequence of strain Noviherbaspirillum sp. DKR-6.</title>
        <authorList>
            <person name="Chaudhary D.K."/>
        </authorList>
    </citation>
    <scope>NUCLEOTIDE SEQUENCE</scope>
    <source>
        <strain evidence="17">DKR-6</strain>
    </source>
</reference>
<dbReference type="PROSITE" id="PS50112">
    <property type="entry name" value="PAS"/>
    <property type="match status" value="1"/>
</dbReference>
<dbReference type="SMART" id="SM00448">
    <property type="entry name" value="REC"/>
    <property type="match status" value="1"/>
</dbReference>
<dbReference type="PROSITE" id="PS50109">
    <property type="entry name" value="HIS_KIN"/>
    <property type="match status" value="1"/>
</dbReference>
<feature type="domain" description="PAC" evidence="16">
    <location>
        <begin position="84"/>
        <end position="138"/>
    </location>
</feature>
<evidence type="ECO:0000256" key="1">
    <source>
        <dbReference type="ARBA" id="ARBA00000085"/>
    </source>
</evidence>
<dbReference type="InterPro" id="IPR000700">
    <property type="entry name" value="PAS-assoc_C"/>
</dbReference>
<dbReference type="Pfam" id="PF00072">
    <property type="entry name" value="Response_reg"/>
    <property type="match status" value="1"/>
</dbReference>
<dbReference type="GO" id="GO:0005524">
    <property type="term" value="F:ATP binding"/>
    <property type="evidence" value="ECO:0007669"/>
    <property type="project" value="UniProtKB-KW"/>
</dbReference>
<dbReference type="Pfam" id="PF00512">
    <property type="entry name" value="HisKA"/>
    <property type="match status" value="1"/>
</dbReference>
<dbReference type="EC" id="2.7.13.3" evidence="3"/>
<dbReference type="InterPro" id="IPR011006">
    <property type="entry name" value="CheY-like_superfamily"/>
</dbReference>
<dbReference type="Gene3D" id="1.10.287.130">
    <property type="match status" value="1"/>
</dbReference>
<dbReference type="PANTHER" id="PTHR43547">
    <property type="entry name" value="TWO-COMPONENT HISTIDINE KINASE"/>
    <property type="match status" value="1"/>
</dbReference>
<keyword evidence="18" id="KW-1185">Reference proteome</keyword>
<evidence type="ECO:0000256" key="3">
    <source>
        <dbReference type="ARBA" id="ARBA00012438"/>
    </source>
</evidence>
<dbReference type="CDD" id="cd17580">
    <property type="entry name" value="REC_2_DhkD-like"/>
    <property type="match status" value="1"/>
</dbReference>
<keyword evidence="8" id="KW-0418">Kinase</keyword>
<dbReference type="InterPro" id="IPR000014">
    <property type="entry name" value="PAS"/>
</dbReference>
<dbReference type="SUPFAM" id="SSF47384">
    <property type="entry name" value="Homodimeric domain of signal transducing histidine kinase"/>
    <property type="match status" value="1"/>
</dbReference>
<dbReference type="CDD" id="cd00082">
    <property type="entry name" value="HisKA"/>
    <property type="match status" value="1"/>
</dbReference>
<feature type="domain" description="PAS" evidence="15">
    <location>
        <begin position="269"/>
        <end position="342"/>
    </location>
</feature>
<feature type="domain" description="PAC" evidence="16">
    <location>
        <begin position="345"/>
        <end position="397"/>
    </location>
</feature>
<name>A0A934SR01_9BURK</name>
<dbReference type="InterPro" id="IPR001789">
    <property type="entry name" value="Sig_transdc_resp-reg_receiver"/>
</dbReference>
<dbReference type="SMART" id="SM00086">
    <property type="entry name" value="PAC"/>
    <property type="match status" value="3"/>
</dbReference>
<keyword evidence="4" id="KW-1003">Cell membrane</keyword>
<comment type="catalytic activity">
    <reaction evidence="1">
        <text>ATP + protein L-histidine = ADP + protein N-phospho-L-histidine.</text>
        <dbReference type="EC" id="2.7.13.3"/>
    </reaction>
</comment>
<dbReference type="PRINTS" id="PR00344">
    <property type="entry name" value="BCTRLSENSOR"/>
</dbReference>
<protein>
    <recommendedName>
        <fullName evidence="3">histidine kinase</fullName>
        <ecNumber evidence="3">2.7.13.3</ecNumber>
    </recommendedName>
</protein>
<evidence type="ECO:0000313" key="18">
    <source>
        <dbReference type="Proteomes" id="UP000622890"/>
    </source>
</evidence>
<keyword evidence="6" id="KW-0808">Transferase</keyword>
<dbReference type="InterPro" id="IPR035965">
    <property type="entry name" value="PAS-like_dom_sf"/>
</dbReference>
<dbReference type="CDD" id="cd00075">
    <property type="entry name" value="HATPase"/>
    <property type="match status" value="1"/>
</dbReference>
<evidence type="ECO:0000256" key="6">
    <source>
        <dbReference type="ARBA" id="ARBA00022679"/>
    </source>
</evidence>
<dbReference type="Gene3D" id="3.30.450.20">
    <property type="entry name" value="PAS domain"/>
    <property type="match status" value="4"/>
</dbReference>
<evidence type="ECO:0000259" key="13">
    <source>
        <dbReference type="PROSITE" id="PS50109"/>
    </source>
</evidence>
<dbReference type="SMART" id="SM00387">
    <property type="entry name" value="HATPase_c"/>
    <property type="match status" value="1"/>
</dbReference>
<dbReference type="SMART" id="SM00091">
    <property type="entry name" value="PAS"/>
    <property type="match status" value="4"/>
</dbReference>
<evidence type="ECO:0000256" key="12">
    <source>
        <dbReference type="PROSITE-ProRule" id="PRU00169"/>
    </source>
</evidence>
<dbReference type="InterPro" id="IPR005467">
    <property type="entry name" value="His_kinase_dom"/>
</dbReference>
<evidence type="ECO:0000256" key="10">
    <source>
        <dbReference type="ARBA" id="ARBA00023012"/>
    </source>
</evidence>
<dbReference type="EMBL" id="JAEPBG010000003">
    <property type="protein sequence ID" value="MBK4734985.1"/>
    <property type="molecule type" value="Genomic_DNA"/>
</dbReference>
<dbReference type="Pfam" id="PF02518">
    <property type="entry name" value="HATPase_c"/>
    <property type="match status" value="1"/>
</dbReference>
<feature type="modified residue" description="4-aspartylphosphate" evidence="12">
    <location>
        <position position="833"/>
    </location>
</feature>
<dbReference type="InterPro" id="IPR004358">
    <property type="entry name" value="Sig_transdc_His_kin-like_C"/>
</dbReference>
<evidence type="ECO:0000256" key="9">
    <source>
        <dbReference type="ARBA" id="ARBA00022840"/>
    </source>
</evidence>
<dbReference type="Pfam" id="PF08447">
    <property type="entry name" value="PAS_3"/>
    <property type="match status" value="2"/>
</dbReference>
<dbReference type="AlphaFoldDB" id="A0A934SR01"/>
<keyword evidence="11" id="KW-0472">Membrane</keyword>
<dbReference type="InterPro" id="IPR036097">
    <property type="entry name" value="HisK_dim/P_sf"/>
</dbReference>
<dbReference type="SUPFAM" id="SSF52172">
    <property type="entry name" value="CheY-like"/>
    <property type="match status" value="1"/>
</dbReference>
<dbReference type="GO" id="GO:0000155">
    <property type="term" value="F:phosphorelay sensor kinase activity"/>
    <property type="evidence" value="ECO:0007669"/>
    <property type="project" value="InterPro"/>
</dbReference>
<dbReference type="FunFam" id="3.30.565.10:FF:000023">
    <property type="entry name" value="PAS domain-containing sensor histidine kinase"/>
    <property type="match status" value="1"/>
</dbReference>
<keyword evidence="10" id="KW-0902">Two-component regulatory system</keyword>
<feature type="domain" description="Histidine kinase" evidence="13">
    <location>
        <begin position="542"/>
        <end position="760"/>
    </location>
</feature>
<evidence type="ECO:0000313" key="17">
    <source>
        <dbReference type="EMBL" id="MBK4734985.1"/>
    </source>
</evidence>
<dbReference type="RefSeq" id="WP_200591751.1">
    <property type="nucleotide sequence ID" value="NZ_JAEPBG010000003.1"/>
</dbReference>
<dbReference type="PROSITE" id="PS50110">
    <property type="entry name" value="RESPONSE_REGULATORY"/>
    <property type="match status" value="1"/>
</dbReference>
<feature type="domain" description="Response regulatory" evidence="14">
    <location>
        <begin position="784"/>
        <end position="900"/>
    </location>
</feature>
<dbReference type="SMART" id="SM00388">
    <property type="entry name" value="HisKA"/>
    <property type="match status" value="1"/>
</dbReference>
<dbReference type="SUPFAM" id="SSF55785">
    <property type="entry name" value="PYP-like sensor domain (PAS domain)"/>
    <property type="match status" value="4"/>
</dbReference>
<dbReference type="InterPro" id="IPR036890">
    <property type="entry name" value="HATPase_C_sf"/>
</dbReference>
<dbReference type="PROSITE" id="PS50890">
    <property type="entry name" value="PUA"/>
    <property type="match status" value="1"/>
</dbReference>
<dbReference type="InterPro" id="IPR013656">
    <property type="entry name" value="PAS_4"/>
</dbReference>
<dbReference type="NCBIfam" id="TIGR00229">
    <property type="entry name" value="sensory_box"/>
    <property type="match status" value="2"/>
</dbReference>
<dbReference type="Gene3D" id="3.40.50.2300">
    <property type="match status" value="1"/>
</dbReference>
<evidence type="ECO:0000259" key="16">
    <source>
        <dbReference type="PROSITE" id="PS50113"/>
    </source>
</evidence>
<evidence type="ECO:0000256" key="8">
    <source>
        <dbReference type="ARBA" id="ARBA00022777"/>
    </source>
</evidence>
<evidence type="ECO:0000256" key="2">
    <source>
        <dbReference type="ARBA" id="ARBA00004236"/>
    </source>
</evidence>
<dbReference type="Pfam" id="PF13188">
    <property type="entry name" value="PAS_8"/>
    <property type="match status" value="1"/>
</dbReference>
<keyword evidence="7" id="KW-0547">Nucleotide-binding</keyword>
<dbReference type="InterPro" id="IPR003661">
    <property type="entry name" value="HisK_dim/P_dom"/>
</dbReference>
<evidence type="ECO:0000259" key="14">
    <source>
        <dbReference type="PROSITE" id="PS50110"/>
    </source>
</evidence>
<dbReference type="Gene3D" id="3.30.565.10">
    <property type="entry name" value="Histidine kinase-like ATPase, C-terminal domain"/>
    <property type="match status" value="1"/>
</dbReference>
<sequence length="908" mass="100541">MLHDDIGPAPGPARDLPDWFFEGSSDCIEIIDLQGNIARMNGSGLHAMEVESVEQIRNAPWMGFWPVESQPTVRAALHAALGGKTAHCRAFRPTLKGSPKWWDVNIHPVGDESGKTMHLVAVSRDMTDLHNAELALSEEKERIGLATEAAELGLWRYTPHLHLFTFQNGRARAIFGLAAGSMDRTEEQIVREAIVPEDRDRFQRAIQAACEQGERLTFHGRIRRADGEVRWVDMFGHAHRAEDGSAMYLLGTVLDITDRKSTEQALHDAQLRLAATLNAGEVATWTWDIRKNLVYGDRNIAYLFSLPEEEAHETPLESFMGAIHPDDVDRVSSSILKALQDGTFYQETYRVRARDGKFHWIVARGRVEYDAEGLPMQLPGVVLDVTLQKEIEDKLHASEDRYRALFESIDEGFCIFEILRDAQGEPIDYRFKESNSAFRTQAGYEATPGKTILEIFPDLDRRWIRLYADVAKTGQPVRIQDHVDMLNRWFDIHAVRVGGQGSEHVAVLFTDITNRRETEDDLRRLAFSLAETDQRKTEFLATLAHELRNPLAPIRNGLQLIRLAGNNADTVARVRDMMERQVTHMIHLVNDLLDIARISSGKVELKKREVDLKEIVATAIEANLPSIQNKQHELNVDVPEEAFPLEADATRIAQVLGNLLNNAAKYTPDGGQIDLSMRREGNDAILRVTDSGIGIPVEAQGSIFDMFAQVKDNMGFSHGGLGIGLSLVQSLVQLHGGDVSVSSPGSGQGSSFTVRLPLLDSRRDSALDARSPTGKAKADGAGLRVLLIDDNVDAAQTLAELIQIGGHEVSLAHTGRQGIDAVEGFKPDIVFLDIGLPDMDGYAVLRKIRQGPIGRTVPVAALTGWGADGDRRKTADAGFDHHLVKPAPLPLIESLLAEVAQTLRARKS</sequence>
<dbReference type="Pfam" id="PF08448">
    <property type="entry name" value="PAS_4"/>
    <property type="match status" value="1"/>
</dbReference>
<feature type="domain" description="PAC" evidence="16">
    <location>
        <begin position="216"/>
        <end position="268"/>
    </location>
</feature>
<dbReference type="SUPFAM" id="SSF55874">
    <property type="entry name" value="ATPase domain of HSP90 chaperone/DNA topoisomerase II/histidine kinase"/>
    <property type="match status" value="1"/>
</dbReference>
<dbReference type="InterPro" id="IPR001610">
    <property type="entry name" value="PAC"/>
</dbReference>
<accession>A0A934SR01</accession>
<evidence type="ECO:0000256" key="5">
    <source>
        <dbReference type="ARBA" id="ARBA00022553"/>
    </source>
</evidence>
<dbReference type="PANTHER" id="PTHR43547:SF2">
    <property type="entry name" value="HYBRID SIGNAL TRANSDUCTION HISTIDINE KINASE C"/>
    <property type="match status" value="1"/>
</dbReference>
<comment type="subcellular location">
    <subcellularLocation>
        <location evidence="2">Cell membrane</location>
    </subcellularLocation>
</comment>
<proteinExistence type="predicted"/>
<dbReference type="CDD" id="cd00130">
    <property type="entry name" value="PAS"/>
    <property type="match status" value="2"/>
</dbReference>
<evidence type="ECO:0000259" key="15">
    <source>
        <dbReference type="PROSITE" id="PS50112"/>
    </source>
</evidence>
<comment type="caution">
    <text evidence="17">The sequence shown here is derived from an EMBL/GenBank/DDBJ whole genome shotgun (WGS) entry which is preliminary data.</text>
</comment>
<dbReference type="Gene3D" id="2.10.70.100">
    <property type="match status" value="1"/>
</dbReference>
<dbReference type="PROSITE" id="PS50113">
    <property type="entry name" value="PAC"/>
    <property type="match status" value="3"/>
</dbReference>
<keyword evidence="9" id="KW-0067">ATP-binding</keyword>
<evidence type="ECO:0000256" key="4">
    <source>
        <dbReference type="ARBA" id="ARBA00022475"/>
    </source>
</evidence>
<gene>
    <name evidence="17" type="ORF">JJB74_10235</name>
</gene>
<dbReference type="InterPro" id="IPR013655">
    <property type="entry name" value="PAS_fold_3"/>
</dbReference>
<evidence type="ECO:0000256" key="11">
    <source>
        <dbReference type="ARBA" id="ARBA00023136"/>
    </source>
</evidence>
<dbReference type="Proteomes" id="UP000622890">
    <property type="component" value="Unassembled WGS sequence"/>
</dbReference>
<dbReference type="GO" id="GO:0005886">
    <property type="term" value="C:plasma membrane"/>
    <property type="evidence" value="ECO:0007669"/>
    <property type="project" value="UniProtKB-SubCell"/>
</dbReference>